<evidence type="ECO:0000313" key="2">
    <source>
        <dbReference type="EMBL" id="CAI6369318.1"/>
    </source>
</evidence>
<feature type="compositionally biased region" description="Polar residues" evidence="1">
    <location>
        <begin position="54"/>
        <end position="71"/>
    </location>
</feature>
<accession>A0AAV0XNL7</accession>
<proteinExistence type="predicted"/>
<keyword evidence="3" id="KW-1185">Reference proteome</keyword>
<sequence>MCLSQILIRYKPQHIKRPFSRPPNTTLWQSKVISTITKITKMPSENDIDDTEQSIRSMSHSSVKPKTTTNEDSARNGQRVYIRVHFTDRATVLFQPSKHQDFRNQHTLPSIEG</sequence>
<gene>
    <name evidence="2" type="ORF">MEUPH1_LOCUS23574</name>
</gene>
<organism evidence="2 3">
    <name type="scientific">Macrosiphum euphorbiae</name>
    <name type="common">potato aphid</name>
    <dbReference type="NCBI Taxonomy" id="13131"/>
    <lineage>
        <taxon>Eukaryota</taxon>
        <taxon>Metazoa</taxon>
        <taxon>Ecdysozoa</taxon>
        <taxon>Arthropoda</taxon>
        <taxon>Hexapoda</taxon>
        <taxon>Insecta</taxon>
        <taxon>Pterygota</taxon>
        <taxon>Neoptera</taxon>
        <taxon>Paraneoptera</taxon>
        <taxon>Hemiptera</taxon>
        <taxon>Sternorrhyncha</taxon>
        <taxon>Aphidomorpha</taxon>
        <taxon>Aphidoidea</taxon>
        <taxon>Aphididae</taxon>
        <taxon>Macrosiphini</taxon>
        <taxon>Macrosiphum</taxon>
    </lineage>
</organism>
<name>A0AAV0XNL7_9HEMI</name>
<dbReference type="AlphaFoldDB" id="A0AAV0XNL7"/>
<reference evidence="2 3" key="1">
    <citation type="submission" date="2023-01" db="EMBL/GenBank/DDBJ databases">
        <authorList>
            <person name="Whitehead M."/>
        </authorList>
    </citation>
    <scope>NUCLEOTIDE SEQUENCE [LARGE SCALE GENOMIC DNA]</scope>
</reference>
<feature type="region of interest" description="Disordered" evidence="1">
    <location>
        <begin position="43"/>
        <end position="78"/>
    </location>
</feature>
<evidence type="ECO:0000313" key="3">
    <source>
        <dbReference type="Proteomes" id="UP001160148"/>
    </source>
</evidence>
<comment type="caution">
    <text evidence="2">The sequence shown here is derived from an EMBL/GenBank/DDBJ whole genome shotgun (WGS) entry which is preliminary data.</text>
</comment>
<dbReference type="Proteomes" id="UP001160148">
    <property type="component" value="Unassembled WGS sequence"/>
</dbReference>
<evidence type="ECO:0000256" key="1">
    <source>
        <dbReference type="SAM" id="MobiDB-lite"/>
    </source>
</evidence>
<protein>
    <submittedName>
        <fullName evidence="2">Uncharacterized protein</fullName>
    </submittedName>
</protein>
<dbReference type="EMBL" id="CARXXK010000005">
    <property type="protein sequence ID" value="CAI6369318.1"/>
    <property type="molecule type" value="Genomic_DNA"/>
</dbReference>